<organism evidence="2 3">
    <name type="scientific">Rozella allomycis (strain CSF55)</name>
    <dbReference type="NCBI Taxonomy" id="988480"/>
    <lineage>
        <taxon>Eukaryota</taxon>
        <taxon>Fungi</taxon>
        <taxon>Fungi incertae sedis</taxon>
        <taxon>Cryptomycota</taxon>
        <taxon>Cryptomycota incertae sedis</taxon>
        <taxon>Rozella</taxon>
    </lineage>
</organism>
<gene>
    <name evidence="2" type="ORF">O9G_005248</name>
</gene>
<evidence type="ECO:0000259" key="1">
    <source>
        <dbReference type="Pfam" id="PF00149"/>
    </source>
</evidence>
<dbReference type="OrthoDB" id="5597180at2759"/>
<name>A0A075B0U3_ROZAC</name>
<protein>
    <recommendedName>
        <fullName evidence="1">Calcineurin-like phosphoesterase domain-containing protein</fullName>
    </recommendedName>
</protein>
<proteinExistence type="predicted"/>
<feature type="domain" description="Calcineurin-like phosphoesterase" evidence="1">
    <location>
        <begin position="3"/>
        <end position="167"/>
    </location>
</feature>
<dbReference type="InterPro" id="IPR004843">
    <property type="entry name" value="Calcineurin-like_PHP"/>
</dbReference>
<sequence length="315" mass="35201">MLKKKNVEAIVHQGDFDYMDNPVLFDTKISQILGPNFPYFASIGNHDTLAWEGPKGYRAMFEKRLKRVKDKLGKKVVSCEGEFGVNAICNYKGLVIGLSGVGTYGTHHAEYMDHALKTFTSPWKICSFHKNQRLFQIGTKKDETGYEIYETCRRHGALVVTGHLHQYARTHMMKSYVNHEIAEKRGLMVLSPGRSLNILNGIGGKSISKGNSTLIANPWWATVLDKDTNVNAAALICTFNINGDNRRAGCQLMDLNGNIWDEFRLLSNVHILPPISKNAITNEEDCSQDGSTKTIVMPDSNVSLSSILKAFFPFP</sequence>
<evidence type="ECO:0000313" key="3">
    <source>
        <dbReference type="Proteomes" id="UP000030755"/>
    </source>
</evidence>
<dbReference type="Proteomes" id="UP000030755">
    <property type="component" value="Unassembled WGS sequence"/>
</dbReference>
<evidence type="ECO:0000313" key="2">
    <source>
        <dbReference type="EMBL" id="EPZ36111.1"/>
    </source>
</evidence>
<dbReference type="Gene3D" id="3.60.21.10">
    <property type="match status" value="1"/>
</dbReference>
<dbReference type="EMBL" id="KE560660">
    <property type="protein sequence ID" value="EPZ36111.1"/>
    <property type="molecule type" value="Genomic_DNA"/>
</dbReference>
<dbReference type="GO" id="GO:0016787">
    <property type="term" value="F:hydrolase activity"/>
    <property type="evidence" value="ECO:0007669"/>
    <property type="project" value="InterPro"/>
</dbReference>
<dbReference type="SUPFAM" id="SSF56300">
    <property type="entry name" value="Metallo-dependent phosphatases"/>
    <property type="match status" value="1"/>
</dbReference>
<dbReference type="Pfam" id="PF00149">
    <property type="entry name" value="Metallophos"/>
    <property type="match status" value="1"/>
</dbReference>
<keyword evidence="3" id="KW-1185">Reference proteome</keyword>
<accession>A0A075B0U3</accession>
<dbReference type="HOGENOM" id="CLU_883257_0_0_1"/>
<dbReference type="InterPro" id="IPR029052">
    <property type="entry name" value="Metallo-depent_PP-like"/>
</dbReference>
<reference evidence="2 3" key="1">
    <citation type="journal article" date="2013" name="Curr. Biol.">
        <title>Shared signatures of parasitism and phylogenomics unite Cryptomycota and microsporidia.</title>
        <authorList>
            <person name="James T.Y."/>
            <person name="Pelin A."/>
            <person name="Bonen L."/>
            <person name="Ahrendt S."/>
            <person name="Sain D."/>
            <person name="Corradi N."/>
            <person name="Stajich J.E."/>
        </authorList>
    </citation>
    <scope>NUCLEOTIDE SEQUENCE [LARGE SCALE GENOMIC DNA]</scope>
    <source>
        <strain evidence="2 3">CSF55</strain>
    </source>
</reference>
<dbReference type="AlphaFoldDB" id="A0A075B0U3"/>